<gene>
    <name evidence="3" type="ORF">HHK36_013369</name>
</gene>
<reference evidence="3 4" key="1">
    <citation type="submission" date="2020-04" db="EMBL/GenBank/DDBJ databases">
        <title>Plant Genome Project.</title>
        <authorList>
            <person name="Zhang R.-G."/>
        </authorList>
    </citation>
    <scope>NUCLEOTIDE SEQUENCE [LARGE SCALE GENOMIC DNA]</scope>
    <source>
        <strain evidence="3">YNK0</strain>
        <tissue evidence="3">Leaf</tissue>
    </source>
</reference>
<dbReference type="OrthoDB" id="1911783at2759"/>
<dbReference type="EMBL" id="JABCRI010000008">
    <property type="protein sequence ID" value="KAF8402414.1"/>
    <property type="molecule type" value="Genomic_DNA"/>
</dbReference>
<keyword evidence="2" id="KW-0677">Repeat</keyword>
<keyword evidence="4" id="KW-1185">Reference proteome</keyword>
<comment type="caution">
    <text evidence="3">The sequence shown here is derived from an EMBL/GenBank/DDBJ whole genome shotgun (WGS) entry which is preliminary data.</text>
</comment>
<dbReference type="Proteomes" id="UP000655225">
    <property type="component" value="Unassembled WGS sequence"/>
</dbReference>
<dbReference type="Pfam" id="PF13041">
    <property type="entry name" value="PPR_2"/>
    <property type="match status" value="1"/>
</dbReference>
<dbReference type="Gene3D" id="1.25.40.10">
    <property type="entry name" value="Tetratricopeptide repeat domain"/>
    <property type="match status" value="1"/>
</dbReference>
<dbReference type="PANTHER" id="PTHR46128:SF211">
    <property type="entry name" value="PENTACOTRIPEPTIDE-REPEAT REGION OF PRORP DOMAIN-CONTAINING PROTEIN"/>
    <property type="match status" value="1"/>
</dbReference>
<dbReference type="PANTHER" id="PTHR46128">
    <property type="entry name" value="MITOCHONDRIAL GROUP I INTRON SPLICING FACTOR CCM1"/>
    <property type="match status" value="1"/>
</dbReference>
<accession>A0A834Z6G1</accession>
<dbReference type="AlphaFoldDB" id="A0A834Z6G1"/>
<comment type="similarity">
    <text evidence="1">Belongs to the PPR family. P subfamily.</text>
</comment>
<evidence type="ECO:0000256" key="1">
    <source>
        <dbReference type="ARBA" id="ARBA00007626"/>
    </source>
</evidence>
<name>A0A834Z6G1_TETSI</name>
<dbReference type="InterPro" id="IPR050872">
    <property type="entry name" value="PPR_P_subfamily"/>
</dbReference>
<dbReference type="InterPro" id="IPR011990">
    <property type="entry name" value="TPR-like_helical_dom_sf"/>
</dbReference>
<organism evidence="3 4">
    <name type="scientific">Tetracentron sinense</name>
    <name type="common">Spur-leaf</name>
    <dbReference type="NCBI Taxonomy" id="13715"/>
    <lineage>
        <taxon>Eukaryota</taxon>
        <taxon>Viridiplantae</taxon>
        <taxon>Streptophyta</taxon>
        <taxon>Embryophyta</taxon>
        <taxon>Tracheophyta</taxon>
        <taxon>Spermatophyta</taxon>
        <taxon>Magnoliopsida</taxon>
        <taxon>Trochodendrales</taxon>
        <taxon>Trochodendraceae</taxon>
        <taxon>Tetracentron</taxon>
    </lineage>
</organism>
<dbReference type="InterPro" id="IPR002885">
    <property type="entry name" value="PPR_rpt"/>
</dbReference>
<dbReference type="NCBIfam" id="TIGR00756">
    <property type="entry name" value="PPR"/>
    <property type="match status" value="1"/>
</dbReference>
<evidence type="ECO:0000313" key="4">
    <source>
        <dbReference type="Proteomes" id="UP000655225"/>
    </source>
</evidence>
<evidence type="ECO:0000313" key="3">
    <source>
        <dbReference type="EMBL" id="KAF8402414.1"/>
    </source>
</evidence>
<evidence type="ECO:0000256" key="2">
    <source>
        <dbReference type="ARBA" id="ARBA00022737"/>
    </source>
</evidence>
<protein>
    <recommendedName>
        <fullName evidence="5">Pentatricopeptide repeat-containing protein</fullName>
    </recommendedName>
</protein>
<sequence>MKMAIGTTKFCKCFQDLRQSYVLHSISSSQTLLEESIQAAIKTKTYHQIPDLLSSTITPHSPPPRSRLPPLPHPPKPLCAVDQWTEAVRVLKEMGGAGCEPDSESYSIVIGKMCERRKSGEAVELVKEMVGEIGLTPKQGVLVRVVAGRGGVEMIEFLERRGCNVGFESYEMVVEGCLERGEFVLGGKVVMATLYWG</sequence>
<evidence type="ECO:0008006" key="5">
    <source>
        <dbReference type="Google" id="ProtNLM"/>
    </source>
</evidence>
<proteinExistence type="inferred from homology"/>